<organism evidence="1 2">
    <name type="scientific">Vaccinium darrowii</name>
    <dbReference type="NCBI Taxonomy" id="229202"/>
    <lineage>
        <taxon>Eukaryota</taxon>
        <taxon>Viridiplantae</taxon>
        <taxon>Streptophyta</taxon>
        <taxon>Embryophyta</taxon>
        <taxon>Tracheophyta</taxon>
        <taxon>Spermatophyta</taxon>
        <taxon>Magnoliopsida</taxon>
        <taxon>eudicotyledons</taxon>
        <taxon>Gunneridae</taxon>
        <taxon>Pentapetalae</taxon>
        <taxon>asterids</taxon>
        <taxon>Ericales</taxon>
        <taxon>Ericaceae</taxon>
        <taxon>Vaccinioideae</taxon>
        <taxon>Vaccinieae</taxon>
        <taxon>Vaccinium</taxon>
    </lineage>
</organism>
<evidence type="ECO:0000313" key="2">
    <source>
        <dbReference type="Proteomes" id="UP000828048"/>
    </source>
</evidence>
<accession>A0ACB7ZJ69</accession>
<reference evidence="1 2" key="1">
    <citation type="journal article" date="2021" name="Hortic Res">
        <title>High-quality reference genome and annotation aids understanding of berry development for evergreen blueberry (Vaccinium darrowii).</title>
        <authorList>
            <person name="Yu J."/>
            <person name="Hulse-Kemp A.M."/>
            <person name="Babiker E."/>
            <person name="Staton M."/>
        </authorList>
    </citation>
    <scope>NUCLEOTIDE SEQUENCE [LARGE SCALE GENOMIC DNA]</scope>
    <source>
        <strain evidence="2">cv. NJ 8807/NJ 8810</strain>
        <tissue evidence="1">Young leaf</tissue>
    </source>
</reference>
<name>A0ACB7ZJ69_9ERIC</name>
<comment type="caution">
    <text evidence="1">The sequence shown here is derived from an EMBL/GenBank/DDBJ whole genome shotgun (WGS) entry which is preliminary data.</text>
</comment>
<proteinExistence type="predicted"/>
<dbReference type="Proteomes" id="UP000828048">
    <property type="component" value="Chromosome 9"/>
</dbReference>
<gene>
    <name evidence="1" type="ORF">Vadar_015428</name>
</gene>
<evidence type="ECO:0000313" key="1">
    <source>
        <dbReference type="EMBL" id="KAH7866087.1"/>
    </source>
</evidence>
<protein>
    <submittedName>
        <fullName evidence="1">Uncharacterized protein</fullName>
    </submittedName>
</protein>
<keyword evidence="2" id="KW-1185">Reference proteome</keyword>
<sequence>MASSLHSQILKCSSSSSLSPFFMVSKSRRKLCGRKVSNFQNHWNPKIICYRRSLRVSCKVQGDDIPSIGEEPPESLFMKELKKRGMTPISLVEESSRSIFGDEEMMFKEEEGGYSKRNAVAADYEESLYNQSERSKALNSEGPSSLSKGSIPGAELLLSLGGTFFSTFWRLIFITVASFFAVYLYFGSAFVHDGSAITLPQYIDPYALLEDEMTSQTASLLEYSEACWLVCSPFYHRVSSAAGYGELLELRLTSKLKVDTSGVQIHKFTISRIWTGSTISVDAKEGCSGSRCQ</sequence>
<dbReference type="EMBL" id="CM037159">
    <property type="protein sequence ID" value="KAH7866087.1"/>
    <property type="molecule type" value="Genomic_DNA"/>
</dbReference>